<dbReference type="GO" id="GO:0005886">
    <property type="term" value="C:plasma membrane"/>
    <property type="evidence" value="ECO:0007669"/>
    <property type="project" value="UniProtKB-SubCell"/>
</dbReference>
<feature type="transmembrane region" description="Helical" evidence="7">
    <location>
        <begin position="212"/>
        <end position="237"/>
    </location>
</feature>
<dbReference type="PANTHER" id="PTHR34820:SF4">
    <property type="entry name" value="INNER MEMBRANE PROTEIN YEBZ"/>
    <property type="match status" value="1"/>
</dbReference>
<dbReference type="PANTHER" id="PTHR34820">
    <property type="entry name" value="INNER MEMBRANE PROTEIN YEBZ"/>
    <property type="match status" value="1"/>
</dbReference>
<dbReference type="InterPro" id="IPR032694">
    <property type="entry name" value="CopC/D"/>
</dbReference>
<dbReference type="Proteomes" id="UP000468828">
    <property type="component" value="Unassembled WGS sequence"/>
</dbReference>
<reference evidence="9 11" key="1">
    <citation type="submission" date="2020-01" db="EMBL/GenBank/DDBJ databases">
        <title>the WGS Modestobacter muralis CPCC 204518.</title>
        <authorList>
            <person name="Jiang Z."/>
        </authorList>
    </citation>
    <scope>NUCLEOTIDE SEQUENCE [LARGE SCALE GENOMIC DNA]</scope>
    <source>
        <strain evidence="9 11">DSM 100205</strain>
    </source>
</reference>
<dbReference type="EMBL" id="JAAGWB010000043">
    <property type="protein sequence ID" value="NEN52332.1"/>
    <property type="molecule type" value="Genomic_DNA"/>
</dbReference>
<feature type="transmembrane region" description="Helical" evidence="7">
    <location>
        <begin position="114"/>
        <end position="135"/>
    </location>
</feature>
<feature type="transmembrane region" description="Helical" evidence="7">
    <location>
        <begin position="181"/>
        <end position="200"/>
    </location>
</feature>
<comment type="subcellular location">
    <subcellularLocation>
        <location evidence="1">Cell membrane</location>
        <topology evidence="1">Multi-pass membrane protein</topology>
    </subcellularLocation>
</comment>
<evidence type="ECO:0000313" key="10">
    <source>
        <dbReference type="EMBL" id="NEN52332.1"/>
    </source>
</evidence>
<keyword evidence="4 7" id="KW-1133">Transmembrane helix</keyword>
<evidence type="ECO:0000313" key="9">
    <source>
        <dbReference type="EMBL" id="NEK95444.1"/>
    </source>
</evidence>
<dbReference type="RefSeq" id="WP_163611996.1">
    <property type="nucleotide sequence ID" value="NZ_JAAGWB010000043.1"/>
</dbReference>
<keyword evidence="11" id="KW-1185">Reference proteome</keyword>
<reference evidence="10 12" key="2">
    <citation type="submission" date="2020-02" db="EMBL/GenBank/DDBJ databases">
        <title>The WGS of Modestobacter muralis DSM 100205.</title>
        <authorList>
            <person name="Jiang Z."/>
        </authorList>
    </citation>
    <scope>NUCLEOTIDE SEQUENCE [LARGE SCALE GENOMIC DNA]</scope>
    <source>
        <strain evidence="10 12">DSM 100205</strain>
    </source>
</reference>
<keyword evidence="3 7" id="KW-0812">Transmembrane</keyword>
<feature type="transmembrane region" description="Helical" evidence="7">
    <location>
        <begin position="155"/>
        <end position="174"/>
    </location>
</feature>
<dbReference type="EMBL" id="JAAGWH010000041">
    <property type="protein sequence ID" value="NEK95444.1"/>
    <property type="molecule type" value="Genomic_DNA"/>
</dbReference>
<feature type="transmembrane region" description="Helical" evidence="7">
    <location>
        <begin position="27"/>
        <end position="47"/>
    </location>
</feature>
<feature type="transmembrane region" description="Helical" evidence="7">
    <location>
        <begin position="67"/>
        <end position="94"/>
    </location>
</feature>
<keyword evidence="5 7" id="KW-0472">Membrane</keyword>
<evidence type="ECO:0000256" key="4">
    <source>
        <dbReference type="ARBA" id="ARBA00022989"/>
    </source>
</evidence>
<evidence type="ECO:0000256" key="3">
    <source>
        <dbReference type="ARBA" id="ARBA00022692"/>
    </source>
</evidence>
<keyword evidence="2" id="KW-1003">Cell membrane</keyword>
<evidence type="ECO:0000259" key="8">
    <source>
        <dbReference type="Pfam" id="PF05425"/>
    </source>
</evidence>
<evidence type="ECO:0000256" key="6">
    <source>
        <dbReference type="SAM" id="MobiDB-lite"/>
    </source>
</evidence>
<protein>
    <recommendedName>
        <fullName evidence="8">Copper resistance protein D domain-containing protein</fullName>
    </recommendedName>
</protein>
<feature type="domain" description="Copper resistance protein D" evidence="8">
    <location>
        <begin position="246"/>
        <end position="346"/>
    </location>
</feature>
<evidence type="ECO:0000313" key="11">
    <source>
        <dbReference type="Proteomes" id="UP000468828"/>
    </source>
</evidence>
<sequence length="469" mass="46153">MSSTAPVRPAPPAAAPALSGRPRGRTAAWLATAAALVLVLLGGLAVGGSGAQAVPDGLSDAGPLVDLGAPVVTLVGRIAAVATLGALLFATVLLPGRAGGLAPTSRRAVRAASVWASVSAAATGLGAVLTVSRLVGRPPTALPWSGVRVFLTDTGAGQAVLLVLGLTVLVAAGARRCAGVPGAWALLAVALAALVVPAVLTGHSSAAEDHLFAVTTLVVHVVAASVWVGGLGALLVYGRRDEGLPAAVGRFSALALLCFAATGVTGLIAASVVLGGPGAVLAAVGTGYGWLLLGKTLGLVALAVLGWQHRRRTVPQLRAGRPGAFRRFAVVELFVMLATVALAVALAASPPPAAAAPAAGSASAVPAPTAGAPAAASADPMAGHDHGPLTVGVLIDDTRFHVAHPVAPGSRVTVFNGSDQEVTITAADGSFDVTVPAGSLMTFPAPEQPGEHPFTSRHSPAYADVLVVE</sequence>
<name>A0A6P0H9C5_9ACTN</name>
<evidence type="ECO:0000256" key="7">
    <source>
        <dbReference type="SAM" id="Phobius"/>
    </source>
</evidence>
<dbReference type="AlphaFoldDB" id="A0A6P0H9C5"/>
<evidence type="ECO:0000256" key="1">
    <source>
        <dbReference type="ARBA" id="ARBA00004651"/>
    </source>
</evidence>
<evidence type="ECO:0000256" key="2">
    <source>
        <dbReference type="ARBA" id="ARBA00022475"/>
    </source>
</evidence>
<evidence type="ECO:0000256" key="5">
    <source>
        <dbReference type="ARBA" id="ARBA00023136"/>
    </source>
</evidence>
<dbReference type="Proteomes" id="UP000471152">
    <property type="component" value="Unassembled WGS sequence"/>
</dbReference>
<feature type="transmembrane region" description="Helical" evidence="7">
    <location>
        <begin position="287"/>
        <end position="307"/>
    </location>
</feature>
<feature type="region of interest" description="Disordered" evidence="6">
    <location>
        <begin position="1"/>
        <end position="20"/>
    </location>
</feature>
<feature type="transmembrane region" description="Helical" evidence="7">
    <location>
        <begin position="328"/>
        <end position="348"/>
    </location>
</feature>
<accession>A0A6P0H9C5</accession>
<comment type="caution">
    <text evidence="10">The sequence shown here is derived from an EMBL/GenBank/DDBJ whole genome shotgun (WGS) entry which is preliminary data.</text>
</comment>
<dbReference type="GO" id="GO:0006825">
    <property type="term" value="P:copper ion transport"/>
    <property type="evidence" value="ECO:0007669"/>
    <property type="project" value="InterPro"/>
</dbReference>
<gene>
    <name evidence="10" type="ORF">G3R41_15550</name>
    <name evidence="9" type="ORF">GCU67_14900</name>
</gene>
<evidence type="ECO:0000313" key="12">
    <source>
        <dbReference type="Proteomes" id="UP000471152"/>
    </source>
</evidence>
<proteinExistence type="predicted"/>
<organism evidence="10 12">
    <name type="scientific">Modestobacter muralis</name>
    <dbReference type="NCBI Taxonomy" id="1608614"/>
    <lineage>
        <taxon>Bacteria</taxon>
        <taxon>Bacillati</taxon>
        <taxon>Actinomycetota</taxon>
        <taxon>Actinomycetes</taxon>
        <taxon>Geodermatophilales</taxon>
        <taxon>Geodermatophilaceae</taxon>
        <taxon>Modestobacter</taxon>
    </lineage>
</organism>
<dbReference type="Pfam" id="PF05425">
    <property type="entry name" value="CopD"/>
    <property type="match status" value="1"/>
</dbReference>
<dbReference type="InterPro" id="IPR008457">
    <property type="entry name" value="Cu-R_CopD_dom"/>
</dbReference>
<feature type="transmembrane region" description="Helical" evidence="7">
    <location>
        <begin position="249"/>
        <end position="275"/>
    </location>
</feature>